<gene>
    <name evidence="2" type="ORF">V1264_007712</name>
</gene>
<protein>
    <submittedName>
        <fullName evidence="2">Uncharacterized protein</fullName>
    </submittedName>
</protein>
<feature type="chain" id="PRO_5042838542" evidence="1">
    <location>
        <begin position="23"/>
        <end position="81"/>
    </location>
</feature>
<keyword evidence="1" id="KW-0732">Signal</keyword>
<dbReference type="Proteomes" id="UP001374579">
    <property type="component" value="Unassembled WGS sequence"/>
</dbReference>
<evidence type="ECO:0000256" key="1">
    <source>
        <dbReference type="SAM" id="SignalP"/>
    </source>
</evidence>
<name>A0AAN9G432_9CAEN</name>
<sequence length="81" mass="9166">MVRSTTVVFLLVLASVLCSTHANWYGKRGDRADFYSLLTQQRLDTIGARDMNAEVALAAIDQILQLYRQHKAEANQLKERA</sequence>
<organism evidence="2 3">
    <name type="scientific">Littorina saxatilis</name>
    <dbReference type="NCBI Taxonomy" id="31220"/>
    <lineage>
        <taxon>Eukaryota</taxon>
        <taxon>Metazoa</taxon>
        <taxon>Spiralia</taxon>
        <taxon>Lophotrochozoa</taxon>
        <taxon>Mollusca</taxon>
        <taxon>Gastropoda</taxon>
        <taxon>Caenogastropoda</taxon>
        <taxon>Littorinimorpha</taxon>
        <taxon>Littorinoidea</taxon>
        <taxon>Littorinidae</taxon>
        <taxon>Littorina</taxon>
    </lineage>
</organism>
<evidence type="ECO:0000313" key="2">
    <source>
        <dbReference type="EMBL" id="KAK7094037.1"/>
    </source>
</evidence>
<accession>A0AAN9G432</accession>
<dbReference type="AlphaFoldDB" id="A0AAN9G432"/>
<keyword evidence="3" id="KW-1185">Reference proteome</keyword>
<dbReference type="EMBL" id="JBAMIC010000019">
    <property type="protein sequence ID" value="KAK7094037.1"/>
    <property type="molecule type" value="Genomic_DNA"/>
</dbReference>
<proteinExistence type="predicted"/>
<evidence type="ECO:0000313" key="3">
    <source>
        <dbReference type="Proteomes" id="UP001374579"/>
    </source>
</evidence>
<comment type="caution">
    <text evidence="2">The sequence shown here is derived from an EMBL/GenBank/DDBJ whole genome shotgun (WGS) entry which is preliminary data.</text>
</comment>
<reference evidence="2 3" key="1">
    <citation type="submission" date="2024-02" db="EMBL/GenBank/DDBJ databases">
        <title>Chromosome-scale genome assembly of the rough periwinkle Littorina saxatilis.</title>
        <authorList>
            <person name="De Jode A."/>
            <person name="Faria R."/>
            <person name="Formenti G."/>
            <person name="Sims Y."/>
            <person name="Smith T.P."/>
            <person name="Tracey A."/>
            <person name="Wood J.M.D."/>
            <person name="Zagrodzka Z.B."/>
            <person name="Johannesson K."/>
            <person name="Butlin R.K."/>
            <person name="Leder E.H."/>
        </authorList>
    </citation>
    <scope>NUCLEOTIDE SEQUENCE [LARGE SCALE GENOMIC DNA]</scope>
    <source>
        <strain evidence="2">Snail1</strain>
        <tissue evidence="2">Muscle</tissue>
    </source>
</reference>
<feature type="signal peptide" evidence="1">
    <location>
        <begin position="1"/>
        <end position="22"/>
    </location>
</feature>